<keyword evidence="3" id="KW-1185">Reference proteome</keyword>
<dbReference type="Proteomes" id="UP001176940">
    <property type="component" value="Unassembled WGS sequence"/>
</dbReference>
<feature type="non-terminal residue" evidence="2">
    <location>
        <position position="139"/>
    </location>
</feature>
<gene>
    <name evidence="2" type="ORF">RIMI_LOCUS2017164</name>
</gene>
<reference evidence="2" key="1">
    <citation type="submission" date="2023-07" db="EMBL/GenBank/DDBJ databases">
        <authorList>
            <person name="Stuckert A."/>
        </authorList>
    </citation>
    <scope>NUCLEOTIDE SEQUENCE</scope>
</reference>
<evidence type="ECO:0000313" key="3">
    <source>
        <dbReference type="Proteomes" id="UP001176940"/>
    </source>
</evidence>
<evidence type="ECO:0000313" key="2">
    <source>
        <dbReference type="EMBL" id="CAJ0923497.1"/>
    </source>
</evidence>
<sequence length="139" mass="16159">VTQHEEQKVRNGSTAEEHPADDSEEICRTQSEIPDRSFSLYIQSLQKSGKDTKTTETSSEIISHFEVVEKVMEAADNWSGKASSFLDFYHDGIYCQERLEKAEVNVQALTQLLHRQEDVQSSDFDRWRHKVVRTRERVQ</sequence>
<name>A0ABN9KTL3_9NEOB</name>
<comment type="caution">
    <text evidence="2">The sequence shown here is derived from an EMBL/GenBank/DDBJ whole genome shotgun (WGS) entry which is preliminary data.</text>
</comment>
<feature type="region of interest" description="Disordered" evidence="1">
    <location>
        <begin position="1"/>
        <end position="26"/>
    </location>
</feature>
<proteinExistence type="predicted"/>
<dbReference type="EMBL" id="CAUEEQ010002725">
    <property type="protein sequence ID" value="CAJ0923497.1"/>
    <property type="molecule type" value="Genomic_DNA"/>
</dbReference>
<protein>
    <submittedName>
        <fullName evidence="2">Uncharacterized protein</fullName>
    </submittedName>
</protein>
<evidence type="ECO:0000256" key="1">
    <source>
        <dbReference type="SAM" id="MobiDB-lite"/>
    </source>
</evidence>
<organism evidence="2 3">
    <name type="scientific">Ranitomeya imitator</name>
    <name type="common">mimic poison frog</name>
    <dbReference type="NCBI Taxonomy" id="111125"/>
    <lineage>
        <taxon>Eukaryota</taxon>
        <taxon>Metazoa</taxon>
        <taxon>Chordata</taxon>
        <taxon>Craniata</taxon>
        <taxon>Vertebrata</taxon>
        <taxon>Euteleostomi</taxon>
        <taxon>Amphibia</taxon>
        <taxon>Batrachia</taxon>
        <taxon>Anura</taxon>
        <taxon>Neobatrachia</taxon>
        <taxon>Hyloidea</taxon>
        <taxon>Dendrobatidae</taxon>
        <taxon>Dendrobatinae</taxon>
        <taxon>Ranitomeya</taxon>
    </lineage>
</organism>
<accession>A0ABN9KTL3</accession>
<feature type="non-terminal residue" evidence="2">
    <location>
        <position position="1"/>
    </location>
</feature>